<dbReference type="PANTHER" id="PTHR48081:SF8">
    <property type="entry name" value="ALPHA_BETA HYDROLASE FOLD-3 DOMAIN-CONTAINING PROTEIN-RELATED"/>
    <property type="match status" value="1"/>
</dbReference>
<reference evidence="3 4" key="1">
    <citation type="submission" date="2023-08" db="EMBL/GenBank/DDBJ databases">
        <title>Black Yeasts Isolated from many extreme environments.</title>
        <authorList>
            <person name="Coleine C."/>
            <person name="Stajich J.E."/>
            <person name="Selbmann L."/>
        </authorList>
    </citation>
    <scope>NUCLEOTIDE SEQUENCE [LARGE SCALE GENOMIC DNA]</scope>
    <source>
        <strain evidence="3 4">CCFEE 5910</strain>
    </source>
</reference>
<feature type="domain" description="Alpha/beta hydrolase fold-3" evidence="2">
    <location>
        <begin position="108"/>
        <end position="318"/>
    </location>
</feature>
<dbReference type="Pfam" id="PF07859">
    <property type="entry name" value="Abhydrolase_3"/>
    <property type="match status" value="1"/>
</dbReference>
<dbReference type="GO" id="GO:0016787">
    <property type="term" value="F:hydrolase activity"/>
    <property type="evidence" value="ECO:0007669"/>
    <property type="project" value="UniProtKB-KW"/>
</dbReference>
<keyword evidence="1" id="KW-0378">Hydrolase</keyword>
<evidence type="ECO:0000259" key="2">
    <source>
        <dbReference type="Pfam" id="PF07859"/>
    </source>
</evidence>
<dbReference type="AlphaFoldDB" id="A0AAN7T2I7"/>
<gene>
    <name evidence="3" type="ORF">LTR05_002513</name>
</gene>
<dbReference type="InterPro" id="IPR013094">
    <property type="entry name" value="AB_hydrolase_3"/>
</dbReference>
<dbReference type="SUPFAM" id="SSF53474">
    <property type="entry name" value="alpha/beta-Hydrolases"/>
    <property type="match status" value="1"/>
</dbReference>
<dbReference type="EMBL" id="JAVRRJ010000002">
    <property type="protein sequence ID" value="KAK5088296.1"/>
    <property type="molecule type" value="Genomic_DNA"/>
</dbReference>
<dbReference type="Proteomes" id="UP001309876">
    <property type="component" value="Unassembled WGS sequence"/>
</dbReference>
<organism evidence="3 4">
    <name type="scientific">Lithohypha guttulata</name>
    <dbReference type="NCBI Taxonomy" id="1690604"/>
    <lineage>
        <taxon>Eukaryota</taxon>
        <taxon>Fungi</taxon>
        <taxon>Dikarya</taxon>
        <taxon>Ascomycota</taxon>
        <taxon>Pezizomycotina</taxon>
        <taxon>Eurotiomycetes</taxon>
        <taxon>Chaetothyriomycetidae</taxon>
        <taxon>Chaetothyriales</taxon>
        <taxon>Trichomeriaceae</taxon>
        <taxon>Lithohypha</taxon>
    </lineage>
</organism>
<evidence type="ECO:0000313" key="4">
    <source>
        <dbReference type="Proteomes" id="UP001309876"/>
    </source>
</evidence>
<keyword evidence="4" id="KW-1185">Reference proteome</keyword>
<comment type="caution">
    <text evidence="3">The sequence shown here is derived from an EMBL/GenBank/DDBJ whole genome shotgun (WGS) entry which is preliminary data.</text>
</comment>
<dbReference type="PANTHER" id="PTHR48081">
    <property type="entry name" value="AB HYDROLASE SUPERFAMILY PROTEIN C4A8.06C"/>
    <property type="match status" value="1"/>
</dbReference>
<protein>
    <recommendedName>
        <fullName evidence="2">Alpha/beta hydrolase fold-3 domain-containing protein</fullName>
    </recommendedName>
</protein>
<accession>A0AAN7T2I7</accession>
<evidence type="ECO:0000313" key="3">
    <source>
        <dbReference type="EMBL" id="KAK5088296.1"/>
    </source>
</evidence>
<sequence>MPPMNEVEAVPAINTTLTERVVYQPIHPSIRPLLDPEYVTFHDRYVQYVRPEQLEPWSPHVRTRFTWPYSGSPLTPVGKVQDIRIDSDFTIRAFSPATSTTTSRRPVVIWLHGGGFVGGNIDSDNDLCSLICKKADCVVLNVDYRLAPEHPYPAAIDDVMETLKWVSSDRGVQELGIDRTKIVIGGASAGGNLATVGALLAAQLSIPIMLQVLVVPVTDNTATLETLWSSYPHAPGLTAPRMTWFRDLYISNPPQQRDWQLSPLYAPTELLSQLPKTWIAIAGQDMLSTEGLAYGELLRKAGVQTDMRVYDGMPHAMMALSGVLKQGRQCLEDVVEIIRGTLQAN</sequence>
<proteinExistence type="predicted"/>
<dbReference type="InterPro" id="IPR029058">
    <property type="entry name" value="AB_hydrolase_fold"/>
</dbReference>
<evidence type="ECO:0000256" key="1">
    <source>
        <dbReference type="ARBA" id="ARBA00022801"/>
    </source>
</evidence>
<dbReference type="InterPro" id="IPR050300">
    <property type="entry name" value="GDXG_lipolytic_enzyme"/>
</dbReference>
<name>A0AAN7T2I7_9EURO</name>
<dbReference type="Gene3D" id="3.40.50.1820">
    <property type="entry name" value="alpha/beta hydrolase"/>
    <property type="match status" value="1"/>
</dbReference>